<dbReference type="AlphaFoldDB" id="A0A1H4QM32"/>
<evidence type="ECO:0000313" key="4">
    <source>
        <dbReference type="Proteomes" id="UP000183038"/>
    </source>
</evidence>
<evidence type="ECO:0000313" key="3">
    <source>
        <dbReference type="EMBL" id="SEC20608.1"/>
    </source>
</evidence>
<gene>
    <name evidence="3" type="ORF">SAMN05192540_2615</name>
</gene>
<dbReference type="PANTHER" id="PTHR13947">
    <property type="entry name" value="GNAT FAMILY N-ACETYLTRANSFERASE"/>
    <property type="match status" value="1"/>
</dbReference>
<accession>A0A1H4QM32</accession>
<organism evidence="3 4">
    <name type="scientific">Maribacter dokdonensis</name>
    <dbReference type="NCBI Taxonomy" id="320912"/>
    <lineage>
        <taxon>Bacteria</taxon>
        <taxon>Pseudomonadati</taxon>
        <taxon>Bacteroidota</taxon>
        <taxon>Flavobacteriia</taxon>
        <taxon>Flavobacteriales</taxon>
        <taxon>Flavobacteriaceae</taxon>
        <taxon>Maribacter</taxon>
    </lineage>
</organism>
<dbReference type="PROSITE" id="PS51186">
    <property type="entry name" value="GNAT"/>
    <property type="match status" value="1"/>
</dbReference>
<dbReference type="OrthoDB" id="1431064at2"/>
<dbReference type="Pfam" id="PF00583">
    <property type="entry name" value="Acetyltransf_1"/>
    <property type="match status" value="1"/>
</dbReference>
<dbReference type="RefSeq" id="WP_074673313.1">
    <property type="nucleotide sequence ID" value="NZ_FNTB01000001.1"/>
</dbReference>
<dbReference type="SUPFAM" id="SSF55729">
    <property type="entry name" value="Acyl-CoA N-acyltransferases (Nat)"/>
    <property type="match status" value="1"/>
</dbReference>
<reference evidence="3 4" key="1">
    <citation type="submission" date="2016-10" db="EMBL/GenBank/DDBJ databases">
        <authorList>
            <person name="de Groot N.N."/>
        </authorList>
    </citation>
    <scope>NUCLEOTIDE SEQUENCE [LARGE SCALE GENOMIC DNA]</scope>
    <source>
        <strain evidence="3 4">MAR_2009_71</strain>
    </source>
</reference>
<dbReference type="GO" id="GO:0005840">
    <property type="term" value="C:ribosome"/>
    <property type="evidence" value="ECO:0007669"/>
    <property type="project" value="UniProtKB-KW"/>
</dbReference>
<dbReference type="InterPro" id="IPR050769">
    <property type="entry name" value="NAT_camello-type"/>
</dbReference>
<dbReference type="EMBL" id="FNTB01000001">
    <property type="protein sequence ID" value="SEC20608.1"/>
    <property type="molecule type" value="Genomic_DNA"/>
</dbReference>
<sequence length="160" mass="18872">MLTIVPFETKYTQIFKDLNIEWITEYFKVEEKDRELLENSQAAIIDKGGFIFIGLWNNEPVGCFALIRKNKERYELGKMAVSKSYHGLQIGQKLLLHAIDFAKNKNWNTLELYSSSKLDAALHIYKKYGFTETPLEDNLDYLRSDIKMELKLKQYNNEYQ</sequence>
<dbReference type="InterPro" id="IPR000182">
    <property type="entry name" value="GNAT_dom"/>
</dbReference>
<dbReference type="PANTHER" id="PTHR13947:SF37">
    <property type="entry name" value="LD18367P"/>
    <property type="match status" value="1"/>
</dbReference>
<name>A0A1H4QM32_9FLAO</name>
<evidence type="ECO:0000259" key="2">
    <source>
        <dbReference type="PROSITE" id="PS51186"/>
    </source>
</evidence>
<proteinExistence type="predicted"/>
<evidence type="ECO:0000256" key="1">
    <source>
        <dbReference type="ARBA" id="ARBA00022679"/>
    </source>
</evidence>
<protein>
    <submittedName>
        <fullName evidence="3">Ribosomal protein S18 acetylase RimI</fullName>
    </submittedName>
</protein>
<dbReference type="Proteomes" id="UP000183038">
    <property type="component" value="Unassembled WGS sequence"/>
</dbReference>
<feature type="domain" description="N-acetyltransferase" evidence="2">
    <location>
        <begin position="2"/>
        <end position="153"/>
    </location>
</feature>
<keyword evidence="3" id="KW-0689">Ribosomal protein</keyword>
<keyword evidence="1" id="KW-0808">Transferase</keyword>
<dbReference type="Gene3D" id="3.40.630.30">
    <property type="match status" value="1"/>
</dbReference>
<dbReference type="GO" id="GO:0008080">
    <property type="term" value="F:N-acetyltransferase activity"/>
    <property type="evidence" value="ECO:0007669"/>
    <property type="project" value="InterPro"/>
</dbReference>
<dbReference type="InterPro" id="IPR016181">
    <property type="entry name" value="Acyl_CoA_acyltransferase"/>
</dbReference>
<keyword evidence="3" id="KW-0687">Ribonucleoprotein</keyword>
<dbReference type="CDD" id="cd04301">
    <property type="entry name" value="NAT_SF"/>
    <property type="match status" value="1"/>
</dbReference>